<evidence type="ECO:0000256" key="1">
    <source>
        <dbReference type="ARBA" id="ARBA00004170"/>
    </source>
</evidence>
<evidence type="ECO:0000256" key="6">
    <source>
        <dbReference type="ARBA" id="ARBA00047906"/>
    </source>
</evidence>
<evidence type="ECO:0000256" key="7">
    <source>
        <dbReference type="SAM" id="Phobius"/>
    </source>
</evidence>
<feature type="domain" description="Phospholipid/glycerol acyltransferase" evidence="8">
    <location>
        <begin position="46"/>
        <end position="172"/>
    </location>
</feature>
<dbReference type="GO" id="GO:0008374">
    <property type="term" value="F:O-acyltransferase activity"/>
    <property type="evidence" value="ECO:0007669"/>
    <property type="project" value="TreeGrafter"/>
</dbReference>
<reference evidence="9 10" key="1">
    <citation type="journal article" date="2016" name="Nat. Commun.">
        <title>Thousands of microbial genomes shed light on interconnected biogeochemical processes in an aquifer system.</title>
        <authorList>
            <person name="Anantharaman K."/>
            <person name="Brown C.T."/>
            <person name="Hug L.A."/>
            <person name="Sharon I."/>
            <person name="Castelle C.J."/>
            <person name="Probst A.J."/>
            <person name="Thomas B.C."/>
            <person name="Singh A."/>
            <person name="Wilkins M.J."/>
            <person name="Karaoz U."/>
            <person name="Brodie E.L."/>
            <person name="Williams K.H."/>
            <person name="Hubbard S.S."/>
            <person name="Banfield J.F."/>
        </authorList>
    </citation>
    <scope>NUCLEOTIDE SEQUENCE [LARGE SCALE GENOMIC DNA]</scope>
</reference>
<organism evidence="9 10">
    <name type="scientific">Candidatus Buchananbacteria bacterium RIFCSPLOWO2_01_FULL_39_33</name>
    <dbReference type="NCBI Taxonomy" id="1797543"/>
    <lineage>
        <taxon>Bacteria</taxon>
        <taxon>Candidatus Buchananiibacteriota</taxon>
    </lineage>
</organism>
<sequence length="235" mass="26855">MFKNEIKAVISYLILFLTGLVFWVFIKVGNRTIIIGRENVPWRKNCLIIANHLTMVDSWFLTFAVYWPEVMVRPSLFPWHLPEERNFMKQHCLLTLLCDLSKCIPINRGSGDFIGKLDLLVDKLQNGSMMIFPEGGRSRQPKSGQLNTWRRGAAVLACEAQGVVLPVAIRGVEDILPIGKKFPRLFKHVAIVIGQPIEIKDLLTDNKEESVKIISNRLRVDLQATLEMAFKQLEK</sequence>
<feature type="transmembrane region" description="Helical" evidence="7">
    <location>
        <begin position="6"/>
        <end position="26"/>
    </location>
</feature>
<evidence type="ECO:0000256" key="4">
    <source>
        <dbReference type="ARBA" id="ARBA00023136"/>
    </source>
</evidence>
<dbReference type="SMART" id="SM00563">
    <property type="entry name" value="PlsC"/>
    <property type="match status" value="1"/>
</dbReference>
<keyword evidence="2" id="KW-0808">Transferase</keyword>
<keyword evidence="4 7" id="KW-0472">Membrane</keyword>
<dbReference type="PANTHER" id="PTHR12497">
    <property type="entry name" value="TAZ PROTEIN TAFAZZIN"/>
    <property type="match status" value="1"/>
</dbReference>
<dbReference type="Pfam" id="PF01553">
    <property type="entry name" value="Acyltransferase"/>
    <property type="match status" value="1"/>
</dbReference>
<evidence type="ECO:0000256" key="3">
    <source>
        <dbReference type="ARBA" id="ARBA00023098"/>
    </source>
</evidence>
<evidence type="ECO:0000313" key="9">
    <source>
        <dbReference type="EMBL" id="OGY52147.1"/>
    </source>
</evidence>
<evidence type="ECO:0000259" key="8">
    <source>
        <dbReference type="SMART" id="SM00563"/>
    </source>
</evidence>
<dbReference type="EMBL" id="MHIM01000024">
    <property type="protein sequence ID" value="OGY52147.1"/>
    <property type="molecule type" value="Genomic_DNA"/>
</dbReference>
<evidence type="ECO:0000256" key="2">
    <source>
        <dbReference type="ARBA" id="ARBA00022679"/>
    </source>
</evidence>
<dbReference type="InterPro" id="IPR002123">
    <property type="entry name" value="Plipid/glycerol_acylTrfase"/>
</dbReference>
<dbReference type="GO" id="GO:0016020">
    <property type="term" value="C:membrane"/>
    <property type="evidence" value="ECO:0007669"/>
    <property type="project" value="UniProtKB-SubCell"/>
</dbReference>
<accession>A0A1G1YL13</accession>
<protein>
    <recommendedName>
        <fullName evidence="8">Phospholipid/glycerol acyltransferase domain-containing protein</fullName>
    </recommendedName>
</protein>
<comment type="catalytic activity">
    <reaction evidence="6">
        <text>1'-[1,2-diacyl-sn-glycero-3-phospho],3'-[1-acyl-sn-glycero-3-phospho]-glycerol + a 1,2-diacyl-sn-glycero-3-phosphocholine = a cardiolipin + a 1-acyl-sn-glycero-3-phosphocholine</text>
        <dbReference type="Rhea" id="RHEA:33731"/>
        <dbReference type="ChEBI" id="CHEBI:57643"/>
        <dbReference type="ChEBI" id="CHEBI:58168"/>
        <dbReference type="ChEBI" id="CHEBI:62237"/>
        <dbReference type="ChEBI" id="CHEBI:64743"/>
    </reaction>
    <physiologicalReaction direction="left-to-right" evidence="6">
        <dbReference type="Rhea" id="RHEA:33732"/>
    </physiologicalReaction>
    <physiologicalReaction direction="right-to-left" evidence="6">
        <dbReference type="Rhea" id="RHEA:33733"/>
    </physiologicalReaction>
</comment>
<dbReference type="Proteomes" id="UP000177376">
    <property type="component" value="Unassembled WGS sequence"/>
</dbReference>
<keyword evidence="3" id="KW-0443">Lipid metabolism</keyword>
<keyword evidence="7" id="KW-0812">Transmembrane</keyword>
<dbReference type="AlphaFoldDB" id="A0A1G1YL13"/>
<comment type="subcellular location">
    <subcellularLocation>
        <location evidence="1">Membrane</location>
        <topology evidence="1">Peripheral membrane protein</topology>
    </subcellularLocation>
</comment>
<keyword evidence="5" id="KW-0012">Acyltransferase</keyword>
<gene>
    <name evidence="9" type="ORF">A3A02_00885</name>
</gene>
<keyword evidence="7" id="KW-1133">Transmembrane helix</keyword>
<dbReference type="PANTHER" id="PTHR12497:SF0">
    <property type="entry name" value="TAFAZZIN"/>
    <property type="match status" value="1"/>
</dbReference>
<evidence type="ECO:0000256" key="5">
    <source>
        <dbReference type="ARBA" id="ARBA00023315"/>
    </source>
</evidence>
<dbReference type="SUPFAM" id="SSF69593">
    <property type="entry name" value="Glycerol-3-phosphate (1)-acyltransferase"/>
    <property type="match status" value="1"/>
</dbReference>
<evidence type="ECO:0000313" key="10">
    <source>
        <dbReference type="Proteomes" id="UP000177376"/>
    </source>
</evidence>
<dbReference type="GO" id="GO:0006644">
    <property type="term" value="P:phospholipid metabolic process"/>
    <property type="evidence" value="ECO:0007669"/>
    <property type="project" value="InterPro"/>
</dbReference>
<dbReference type="CDD" id="cd07989">
    <property type="entry name" value="LPLAT_AGPAT-like"/>
    <property type="match status" value="1"/>
</dbReference>
<name>A0A1G1YL13_9BACT</name>
<dbReference type="InterPro" id="IPR000872">
    <property type="entry name" value="Tafazzin"/>
</dbReference>
<proteinExistence type="predicted"/>
<comment type="caution">
    <text evidence="9">The sequence shown here is derived from an EMBL/GenBank/DDBJ whole genome shotgun (WGS) entry which is preliminary data.</text>
</comment>